<protein>
    <submittedName>
        <fullName evidence="5">Extracellular solute-binding protein</fullName>
    </submittedName>
</protein>
<feature type="signal peptide" evidence="4">
    <location>
        <begin position="1"/>
        <end position="27"/>
    </location>
</feature>
<dbReference type="Proteomes" id="UP001059836">
    <property type="component" value="Chromosome"/>
</dbReference>
<evidence type="ECO:0000256" key="2">
    <source>
        <dbReference type="ARBA" id="ARBA00022448"/>
    </source>
</evidence>
<dbReference type="PROSITE" id="PS51257">
    <property type="entry name" value="PROKAR_LIPOPROTEIN"/>
    <property type="match status" value="1"/>
</dbReference>
<dbReference type="RefSeq" id="WP_213247935.1">
    <property type="nucleotide sequence ID" value="NZ_CP045806.1"/>
</dbReference>
<keyword evidence="3 4" id="KW-0732">Signal</keyword>
<feature type="chain" id="PRO_5045343905" evidence="4">
    <location>
        <begin position="28"/>
        <end position="427"/>
    </location>
</feature>
<dbReference type="EMBL" id="CP045809">
    <property type="protein sequence ID" value="QHN34622.1"/>
    <property type="molecule type" value="Genomic_DNA"/>
</dbReference>
<sequence length="427" mass="45500">MSTRTRFGRGSQLAVALSVASALVLSACSDDGDSADDAAGKNLDGRGAISFAMGKNDLDLIRPVVDSWNKEHADEKVTIVELPGEADDQRSRLVQSLQAKNDEFDVMALDVTWTAEFAANGWLEPLTGDLAIDTAPLLPATVESATYRDVLYAGPQNTNAQLLYYRTDVVGNKAPENWAALVDSCDKAKDKNVDCLVTQLKQYEGLTVNATQAIHSWGGQVVGSDGKTPEVNSTKAKEGLSALVDAYKDGVIPKKATGFTEEETNLSFVGGESAYAYNWPYMYTNAGDAESKVKGKFGVAAIVGPDGAGASTLGGYNDGINVFSKNKATAVDFIKYIQNADNQKAFAEASFPPVLASIYDDTSLVKEFPYLPALKDALENAKPRPVTPYYNGVSKAIQDNVYAALNGSKTVDQAAADIDEAIKVATK</sequence>
<dbReference type="PANTHER" id="PTHR30061:SF50">
    <property type="entry name" value="MALTOSE_MALTODEXTRIN-BINDING PERIPLASMIC PROTEIN"/>
    <property type="match status" value="1"/>
</dbReference>
<proteinExistence type="inferred from homology"/>
<dbReference type="InterPro" id="IPR006059">
    <property type="entry name" value="SBP"/>
</dbReference>
<evidence type="ECO:0000313" key="5">
    <source>
        <dbReference type="EMBL" id="QHN34622.1"/>
    </source>
</evidence>
<reference evidence="5" key="1">
    <citation type="journal article" date="2021" name="Nat. Microbiol.">
        <title>Cocultivation of an ultrasmall environmental parasitic bacterium with lytic ability against bacteria associated with wastewater foams.</title>
        <authorList>
            <person name="Batinovic S."/>
            <person name="Rose J.J.A."/>
            <person name="Ratcliffe J."/>
            <person name="Seviour R.J."/>
            <person name="Petrovski S."/>
        </authorList>
    </citation>
    <scope>NUCLEOTIDE SEQUENCE</scope>
    <source>
        <strain evidence="5">CON9</strain>
    </source>
</reference>
<organism evidence="5 6">
    <name type="scientific">Gordonia pseudamarae</name>
    <dbReference type="NCBI Taxonomy" id="2831662"/>
    <lineage>
        <taxon>Bacteria</taxon>
        <taxon>Bacillati</taxon>
        <taxon>Actinomycetota</taxon>
        <taxon>Actinomycetes</taxon>
        <taxon>Mycobacteriales</taxon>
        <taxon>Gordoniaceae</taxon>
        <taxon>Gordonia</taxon>
    </lineage>
</organism>
<keyword evidence="6" id="KW-1185">Reference proteome</keyword>
<dbReference type="SUPFAM" id="SSF53850">
    <property type="entry name" value="Periplasmic binding protein-like II"/>
    <property type="match status" value="1"/>
</dbReference>
<comment type="similarity">
    <text evidence="1">Belongs to the bacterial solute-binding protein 1 family.</text>
</comment>
<dbReference type="PANTHER" id="PTHR30061">
    <property type="entry name" value="MALTOSE-BINDING PERIPLASMIC PROTEIN"/>
    <property type="match status" value="1"/>
</dbReference>
<dbReference type="Gene3D" id="3.40.190.10">
    <property type="entry name" value="Periplasmic binding protein-like II"/>
    <property type="match status" value="2"/>
</dbReference>
<evidence type="ECO:0000313" key="6">
    <source>
        <dbReference type="Proteomes" id="UP001059836"/>
    </source>
</evidence>
<dbReference type="CDD" id="cd14750">
    <property type="entry name" value="PBP2_TMBP"/>
    <property type="match status" value="1"/>
</dbReference>
<name>A0ABX6IFI9_9ACTN</name>
<keyword evidence="2" id="KW-0813">Transport</keyword>
<evidence type="ECO:0000256" key="4">
    <source>
        <dbReference type="SAM" id="SignalP"/>
    </source>
</evidence>
<dbReference type="Pfam" id="PF01547">
    <property type="entry name" value="SBP_bac_1"/>
    <property type="match status" value="1"/>
</dbReference>
<accession>A0ABX6IFI9</accession>
<evidence type="ECO:0000256" key="1">
    <source>
        <dbReference type="ARBA" id="ARBA00008520"/>
    </source>
</evidence>
<gene>
    <name evidence="5" type="ORF">GII31_06630</name>
</gene>
<evidence type="ECO:0000256" key="3">
    <source>
        <dbReference type="ARBA" id="ARBA00022729"/>
    </source>
</evidence>